<gene>
    <name evidence="1" type="primary">Acey_s0525.g2927</name>
    <name evidence="1" type="ORF">Y032_0525g2927</name>
</gene>
<dbReference type="Proteomes" id="UP000024635">
    <property type="component" value="Unassembled WGS sequence"/>
</dbReference>
<protein>
    <submittedName>
        <fullName evidence="1">Uncharacterized protein</fullName>
    </submittedName>
</protein>
<name>A0A016WS28_9BILA</name>
<comment type="caution">
    <text evidence="1">The sequence shown here is derived from an EMBL/GenBank/DDBJ whole genome shotgun (WGS) entry which is preliminary data.</text>
</comment>
<keyword evidence="2" id="KW-1185">Reference proteome</keyword>
<sequence>MHYAVLTAFVLYNYQSPVQAPDVLQKRFPSKFAARVDIFGLRLSDVRLRAVKNRDERTIVSGGTHYTWNRPRTCHPLWQKSTRACVSWRVVKVRALTD</sequence>
<dbReference type="AlphaFoldDB" id="A0A016WS28"/>
<dbReference type="EMBL" id="JARK01000125">
    <property type="protein sequence ID" value="EYC42604.1"/>
    <property type="molecule type" value="Genomic_DNA"/>
</dbReference>
<accession>A0A016WS28</accession>
<evidence type="ECO:0000313" key="2">
    <source>
        <dbReference type="Proteomes" id="UP000024635"/>
    </source>
</evidence>
<evidence type="ECO:0000313" key="1">
    <source>
        <dbReference type="EMBL" id="EYC42604.1"/>
    </source>
</evidence>
<organism evidence="1 2">
    <name type="scientific">Ancylostoma ceylanicum</name>
    <dbReference type="NCBI Taxonomy" id="53326"/>
    <lineage>
        <taxon>Eukaryota</taxon>
        <taxon>Metazoa</taxon>
        <taxon>Ecdysozoa</taxon>
        <taxon>Nematoda</taxon>
        <taxon>Chromadorea</taxon>
        <taxon>Rhabditida</taxon>
        <taxon>Rhabditina</taxon>
        <taxon>Rhabditomorpha</taxon>
        <taxon>Strongyloidea</taxon>
        <taxon>Ancylostomatidae</taxon>
        <taxon>Ancylostomatinae</taxon>
        <taxon>Ancylostoma</taxon>
    </lineage>
</organism>
<reference evidence="2" key="1">
    <citation type="journal article" date="2015" name="Nat. Genet.">
        <title>The genome and transcriptome of the zoonotic hookworm Ancylostoma ceylanicum identify infection-specific gene families.</title>
        <authorList>
            <person name="Schwarz E.M."/>
            <person name="Hu Y."/>
            <person name="Antoshechkin I."/>
            <person name="Miller M.M."/>
            <person name="Sternberg P.W."/>
            <person name="Aroian R.V."/>
        </authorList>
    </citation>
    <scope>NUCLEOTIDE SEQUENCE</scope>
    <source>
        <strain evidence="2">HY135</strain>
    </source>
</reference>
<proteinExistence type="predicted"/>